<reference evidence="1 2" key="1">
    <citation type="submission" date="2017-03" db="EMBL/GenBank/DDBJ databases">
        <title>WGS assembly of Porphyra umbilicalis.</title>
        <authorList>
            <person name="Brawley S.H."/>
            <person name="Blouin N.A."/>
            <person name="Ficko-Blean E."/>
            <person name="Wheeler G.L."/>
            <person name="Lohr M."/>
            <person name="Goodson H.V."/>
            <person name="Jenkins J.W."/>
            <person name="Blaby-Haas C.E."/>
            <person name="Helliwell K.E."/>
            <person name="Chan C."/>
            <person name="Marriage T."/>
            <person name="Bhattacharya D."/>
            <person name="Klein A.S."/>
            <person name="Badis Y."/>
            <person name="Brodie J."/>
            <person name="Cao Y."/>
            <person name="Collen J."/>
            <person name="Dittami S.M."/>
            <person name="Gachon C.M."/>
            <person name="Green B.R."/>
            <person name="Karpowicz S."/>
            <person name="Kim J.W."/>
            <person name="Kudahl U."/>
            <person name="Lin S."/>
            <person name="Michel G."/>
            <person name="Mittag M."/>
            <person name="Olson B.J."/>
            <person name="Pangilinan J."/>
            <person name="Peng Y."/>
            <person name="Qiu H."/>
            <person name="Shu S."/>
            <person name="Singer J.T."/>
            <person name="Smith A.G."/>
            <person name="Sprecher B.N."/>
            <person name="Wagner V."/>
            <person name="Wang W."/>
            <person name="Wang Z.-Y."/>
            <person name="Yan J."/>
            <person name="Yarish C."/>
            <person name="Zoeuner-Riek S."/>
            <person name="Zhuang Y."/>
            <person name="Zou Y."/>
            <person name="Lindquist E.A."/>
            <person name="Grimwood J."/>
            <person name="Barry K."/>
            <person name="Rokhsar D.S."/>
            <person name="Schmutz J."/>
            <person name="Stiller J.W."/>
            <person name="Grossman A.R."/>
            <person name="Prochnik S.E."/>
        </authorList>
    </citation>
    <scope>NUCLEOTIDE SEQUENCE [LARGE SCALE GENOMIC DNA]</scope>
    <source>
        <strain evidence="1">4086291</strain>
    </source>
</reference>
<evidence type="ECO:0000313" key="2">
    <source>
        <dbReference type="Proteomes" id="UP000218209"/>
    </source>
</evidence>
<dbReference type="EMBL" id="KV919184">
    <property type="protein sequence ID" value="OSX70977.1"/>
    <property type="molecule type" value="Genomic_DNA"/>
</dbReference>
<proteinExistence type="predicted"/>
<organism evidence="1 2">
    <name type="scientific">Porphyra umbilicalis</name>
    <name type="common">Purple laver</name>
    <name type="synonym">Red alga</name>
    <dbReference type="NCBI Taxonomy" id="2786"/>
    <lineage>
        <taxon>Eukaryota</taxon>
        <taxon>Rhodophyta</taxon>
        <taxon>Bangiophyceae</taxon>
        <taxon>Bangiales</taxon>
        <taxon>Bangiaceae</taxon>
        <taxon>Porphyra</taxon>
    </lineage>
</organism>
<dbReference type="AlphaFoldDB" id="A0A1X6NQX4"/>
<accession>A0A1X6NQX4</accession>
<gene>
    <name evidence="1" type="ORF">BU14_0622s0005</name>
</gene>
<keyword evidence="2" id="KW-1185">Reference proteome</keyword>
<name>A0A1X6NQX4_PORUM</name>
<evidence type="ECO:0000313" key="1">
    <source>
        <dbReference type="EMBL" id="OSX70977.1"/>
    </source>
</evidence>
<protein>
    <submittedName>
        <fullName evidence="1">Uncharacterized protein</fullName>
    </submittedName>
</protein>
<dbReference type="Proteomes" id="UP000218209">
    <property type="component" value="Unassembled WGS sequence"/>
</dbReference>
<sequence>MASPAPAGADAATELPVLMHAPLTAWPSPIDGGRTTRRWR</sequence>